<keyword evidence="9" id="KW-0812">Transmembrane</keyword>
<keyword evidence="5" id="KW-0862">Zinc</keyword>
<evidence type="ECO:0000313" key="11">
    <source>
        <dbReference type="EMBL" id="RPA94201.1"/>
    </source>
</evidence>
<feature type="transmembrane region" description="Helical" evidence="9">
    <location>
        <begin position="12"/>
        <end position="32"/>
    </location>
</feature>
<feature type="domain" description="3-dehydroquinate synthase N-terminal" evidence="10">
    <location>
        <begin position="2"/>
        <end position="91"/>
    </location>
</feature>
<dbReference type="SUPFAM" id="SSF56796">
    <property type="entry name" value="Dehydroquinate synthase-like"/>
    <property type="match status" value="1"/>
</dbReference>
<evidence type="ECO:0000256" key="1">
    <source>
        <dbReference type="ARBA" id="ARBA00001947"/>
    </source>
</evidence>
<evidence type="ECO:0000256" key="8">
    <source>
        <dbReference type="ARBA" id="ARBA00023239"/>
    </source>
</evidence>
<reference evidence="11 12" key="1">
    <citation type="journal article" date="2018" name="Nat. Ecol. Evol.">
        <title>Pezizomycetes genomes reveal the molecular basis of ectomycorrhizal truffle lifestyle.</title>
        <authorList>
            <person name="Murat C."/>
            <person name="Payen T."/>
            <person name="Noel B."/>
            <person name="Kuo A."/>
            <person name="Morin E."/>
            <person name="Chen J."/>
            <person name="Kohler A."/>
            <person name="Krizsan K."/>
            <person name="Balestrini R."/>
            <person name="Da Silva C."/>
            <person name="Montanini B."/>
            <person name="Hainaut M."/>
            <person name="Levati E."/>
            <person name="Barry K.W."/>
            <person name="Belfiori B."/>
            <person name="Cichocki N."/>
            <person name="Clum A."/>
            <person name="Dockter R.B."/>
            <person name="Fauchery L."/>
            <person name="Guy J."/>
            <person name="Iotti M."/>
            <person name="Le Tacon F."/>
            <person name="Lindquist E.A."/>
            <person name="Lipzen A."/>
            <person name="Malagnac F."/>
            <person name="Mello A."/>
            <person name="Molinier V."/>
            <person name="Miyauchi S."/>
            <person name="Poulain J."/>
            <person name="Riccioni C."/>
            <person name="Rubini A."/>
            <person name="Sitrit Y."/>
            <person name="Splivallo R."/>
            <person name="Traeger S."/>
            <person name="Wang M."/>
            <person name="Zifcakova L."/>
            <person name="Wipf D."/>
            <person name="Zambonelli A."/>
            <person name="Paolocci F."/>
            <person name="Nowrousian M."/>
            <person name="Ottonello S."/>
            <person name="Baldrian P."/>
            <person name="Spatafora J.W."/>
            <person name="Henrissat B."/>
            <person name="Nagy L.G."/>
            <person name="Aury J.M."/>
            <person name="Wincker P."/>
            <person name="Grigoriev I.V."/>
            <person name="Bonfante P."/>
            <person name="Martin F.M."/>
        </authorList>
    </citation>
    <scope>NUCLEOTIDE SEQUENCE [LARGE SCALE GENOMIC DNA]</scope>
    <source>
        <strain evidence="11 12">120613-1</strain>
    </source>
</reference>
<evidence type="ECO:0000313" key="12">
    <source>
        <dbReference type="Proteomes" id="UP000276215"/>
    </source>
</evidence>
<protein>
    <submittedName>
        <fullName evidence="11">Dehydroquinate synthase-like protein</fullName>
    </submittedName>
</protein>
<dbReference type="InterPro" id="IPR030960">
    <property type="entry name" value="DHQS/DOIS_N"/>
</dbReference>
<evidence type="ECO:0000259" key="10">
    <source>
        <dbReference type="Pfam" id="PF01761"/>
    </source>
</evidence>
<dbReference type="GO" id="GO:0046872">
    <property type="term" value="F:metal ion binding"/>
    <property type="evidence" value="ECO:0007669"/>
    <property type="project" value="UniProtKB-KW"/>
</dbReference>
<dbReference type="GO" id="GO:0003856">
    <property type="term" value="F:3-dehydroquinate synthase activity"/>
    <property type="evidence" value="ECO:0007669"/>
    <property type="project" value="TreeGrafter"/>
</dbReference>
<dbReference type="Proteomes" id="UP000276215">
    <property type="component" value="Unassembled WGS sequence"/>
</dbReference>
<keyword evidence="4" id="KW-0547">Nucleotide-binding</keyword>
<dbReference type="GO" id="GO:0000166">
    <property type="term" value="F:nucleotide binding"/>
    <property type="evidence" value="ECO:0007669"/>
    <property type="project" value="UniProtKB-KW"/>
</dbReference>
<dbReference type="PANTHER" id="PTHR43622">
    <property type="entry name" value="3-DEHYDROQUINATE SYNTHASE"/>
    <property type="match status" value="1"/>
</dbReference>
<keyword evidence="9" id="KW-0472">Membrane</keyword>
<keyword evidence="3" id="KW-0479">Metal-binding</keyword>
<evidence type="ECO:0000256" key="2">
    <source>
        <dbReference type="ARBA" id="ARBA00022605"/>
    </source>
</evidence>
<evidence type="ECO:0000256" key="9">
    <source>
        <dbReference type="SAM" id="Phobius"/>
    </source>
</evidence>
<sequence>MLSEKCTHDTVVIALGGGVIGDMIGCVAATFMRAVRFIQVPTTLLAIVDSSIGGKMAIDSPHGKNFIGAFWQPKWIFIDMKFLETLRERGFVNGMAKVVKDEAEFARLEQNAELILETVKARECWSNGGSTENCAGYYGRRRRRGCHQQKRRR</sequence>
<evidence type="ECO:0000256" key="5">
    <source>
        <dbReference type="ARBA" id="ARBA00022833"/>
    </source>
</evidence>
<keyword evidence="6" id="KW-0520">NAD</keyword>
<keyword evidence="8" id="KW-0456">Lyase</keyword>
<dbReference type="AlphaFoldDB" id="A0A3N4JBZ4"/>
<dbReference type="GO" id="GO:0008652">
    <property type="term" value="P:amino acid biosynthetic process"/>
    <property type="evidence" value="ECO:0007669"/>
    <property type="project" value="UniProtKB-KW"/>
</dbReference>
<keyword evidence="9" id="KW-1133">Transmembrane helix</keyword>
<keyword evidence="12" id="KW-1185">Reference proteome</keyword>
<evidence type="ECO:0000256" key="4">
    <source>
        <dbReference type="ARBA" id="ARBA00022741"/>
    </source>
</evidence>
<dbReference type="InterPro" id="IPR050071">
    <property type="entry name" value="Dehydroquinate_synthase"/>
</dbReference>
<evidence type="ECO:0000256" key="7">
    <source>
        <dbReference type="ARBA" id="ARBA00023141"/>
    </source>
</evidence>
<dbReference type="PANTHER" id="PTHR43622:SF7">
    <property type="entry name" value="3-DEHYDROQUINATE SYNTHASE, CHLOROPLASTIC"/>
    <property type="match status" value="1"/>
</dbReference>
<organism evidence="11 12">
    <name type="scientific">Choiromyces venosus 120613-1</name>
    <dbReference type="NCBI Taxonomy" id="1336337"/>
    <lineage>
        <taxon>Eukaryota</taxon>
        <taxon>Fungi</taxon>
        <taxon>Dikarya</taxon>
        <taxon>Ascomycota</taxon>
        <taxon>Pezizomycotina</taxon>
        <taxon>Pezizomycetes</taxon>
        <taxon>Pezizales</taxon>
        <taxon>Tuberaceae</taxon>
        <taxon>Choiromyces</taxon>
    </lineage>
</organism>
<dbReference type="OrthoDB" id="197068at2759"/>
<keyword evidence="2" id="KW-0028">Amino-acid biosynthesis</keyword>
<dbReference type="EMBL" id="ML120441">
    <property type="protein sequence ID" value="RPA94201.1"/>
    <property type="molecule type" value="Genomic_DNA"/>
</dbReference>
<gene>
    <name evidence="11" type="ORF">L873DRAFT_1469245</name>
</gene>
<accession>A0A3N4JBZ4</accession>
<dbReference type="Gene3D" id="3.40.50.1970">
    <property type="match status" value="1"/>
</dbReference>
<dbReference type="STRING" id="1336337.A0A3N4JBZ4"/>
<dbReference type="Pfam" id="PF01761">
    <property type="entry name" value="DHQ_synthase"/>
    <property type="match status" value="1"/>
</dbReference>
<evidence type="ECO:0000256" key="6">
    <source>
        <dbReference type="ARBA" id="ARBA00023027"/>
    </source>
</evidence>
<dbReference type="GO" id="GO:0009073">
    <property type="term" value="P:aromatic amino acid family biosynthetic process"/>
    <property type="evidence" value="ECO:0007669"/>
    <property type="project" value="UniProtKB-KW"/>
</dbReference>
<name>A0A3N4JBZ4_9PEZI</name>
<keyword evidence="7" id="KW-0057">Aromatic amino acid biosynthesis</keyword>
<proteinExistence type="predicted"/>
<evidence type="ECO:0000256" key="3">
    <source>
        <dbReference type="ARBA" id="ARBA00022723"/>
    </source>
</evidence>
<comment type="cofactor">
    <cofactor evidence="1">
        <name>Zn(2+)</name>
        <dbReference type="ChEBI" id="CHEBI:29105"/>
    </cofactor>
</comment>
<dbReference type="FunFam" id="3.40.50.1970:FF:000007">
    <property type="entry name" value="Pentafunctional AROM polypeptide"/>
    <property type="match status" value="1"/>
</dbReference>